<dbReference type="Pfam" id="PF03777">
    <property type="entry name" value="ChpA-C"/>
    <property type="match status" value="1"/>
</dbReference>
<comment type="subcellular location">
    <subcellularLocation>
        <location evidence="1">Secreted</location>
        <location evidence="1">Cell wall</location>
    </subcellularLocation>
</comment>
<evidence type="ECO:0000256" key="2">
    <source>
        <dbReference type="ARBA" id="ARBA00022512"/>
    </source>
</evidence>
<keyword evidence="13" id="KW-1185">Reference proteome</keyword>
<feature type="domain" description="Chaplin" evidence="10">
    <location>
        <begin position="38"/>
        <end position="78"/>
    </location>
</feature>
<keyword evidence="6 7" id="KW-0034">Amyloid</keyword>
<evidence type="ECO:0000256" key="4">
    <source>
        <dbReference type="ARBA" id="ARBA00022729"/>
    </source>
</evidence>
<accession>A0A7J0CBU1</accession>
<feature type="signal peptide" evidence="9">
    <location>
        <begin position="1"/>
        <end position="19"/>
    </location>
</feature>
<reference evidence="11 13" key="1">
    <citation type="submission" date="2020-05" db="EMBL/GenBank/DDBJ databases">
        <title>Whole genome shotgun sequence of Streptomyces fulvorobeus NBRC 15897.</title>
        <authorList>
            <person name="Komaki H."/>
            <person name="Tamura T."/>
        </authorList>
    </citation>
    <scope>NUCLEOTIDE SEQUENCE [LARGE SCALE GENOMIC DNA]</scope>
    <source>
        <strain evidence="11 13">NBRC 15897</strain>
    </source>
</reference>
<reference evidence="12 14" key="2">
    <citation type="submission" date="2020-07" db="EMBL/GenBank/DDBJ databases">
        <title>Sequencing the genomes of 1000 actinobacteria strains.</title>
        <authorList>
            <person name="Klenk H.-P."/>
        </authorList>
    </citation>
    <scope>NUCLEOTIDE SEQUENCE [LARGE SCALE GENOMIC DNA]</scope>
    <source>
        <strain evidence="12 14">DSM 41455</strain>
    </source>
</reference>
<feature type="chain" id="PRO_5038255611" evidence="9">
    <location>
        <begin position="20"/>
        <end position="105"/>
    </location>
</feature>
<evidence type="ECO:0000256" key="1">
    <source>
        <dbReference type="ARBA" id="ARBA00004191"/>
    </source>
</evidence>
<dbReference type="Proteomes" id="UP000530403">
    <property type="component" value="Unassembled WGS sequence"/>
</dbReference>
<keyword evidence="5" id="KW-0130">Cell adhesion</keyword>
<name>A0A7J0CBU1_9ACTN</name>
<keyword evidence="4 9" id="KW-0732">Signal</keyword>
<dbReference type="EMBL" id="BLWC01000001">
    <property type="protein sequence ID" value="GFM99969.1"/>
    <property type="molecule type" value="Genomic_DNA"/>
</dbReference>
<evidence type="ECO:0000256" key="9">
    <source>
        <dbReference type="SAM" id="SignalP"/>
    </source>
</evidence>
<dbReference type="Proteomes" id="UP000498980">
    <property type="component" value="Unassembled WGS sequence"/>
</dbReference>
<evidence type="ECO:0000313" key="14">
    <source>
        <dbReference type="Proteomes" id="UP000530403"/>
    </source>
</evidence>
<evidence type="ECO:0000256" key="7">
    <source>
        <dbReference type="PROSITE-ProRule" id="PRU01232"/>
    </source>
</evidence>
<protein>
    <submittedName>
        <fullName evidence="11">Membrane protein</fullName>
    </submittedName>
</protein>
<evidence type="ECO:0000313" key="12">
    <source>
        <dbReference type="EMBL" id="NYE43496.1"/>
    </source>
</evidence>
<proteinExistence type="predicted"/>
<dbReference type="GO" id="GO:0007155">
    <property type="term" value="P:cell adhesion"/>
    <property type="evidence" value="ECO:0007669"/>
    <property type="project" value="UniProtKB-KW"/>
</dbReference>
<evidence type="ECO:0000256" key="3">
    <source>
        <dbReference type="ARBA" id="ARBA00022525"/>
    </source>
</evidence>
<keyword evidence="2" id="KW-0134">Cell wall</keyword>
<evidence type="ECO:0000313" key="11">
    <source>
        <dbReference type="EMBL" id="GFM99969.1"/>
    </source>
</evidence>
<feature type="region of interest" description="Disordered" evidence="8">
    <location>
        <begin position="77"/>
        <end position="105"/>
    </location>
</feature>
<dbReference type="EMBL" id="JACCCF010000001">
    <property type="protein sequence ID" value="NYE43496.1"/>
    <property type="molecule type" value="Genomic_DNA"/>
</dbReference>
<evidence type="ECO:0000259" key="10">
    <source>
        <dbReference type="PROSITE" id="PS51884"/>
    </source>
</evidence>
<dbReference type="InterPro" id="IPR005528">
    <property type="entry name" value="ChpA-H"/>
</dbReference>
<evidence type="ECO:0000256" key="8">
    <source>
        <dbReference type="SAM" id="MobiDB-lite"/>
    </source>
</evidence>
<gene>
    <name evidence="12" type="ORF">HEB29_004507</name>
    <name evidence="11" type="ORF">Sfulv_47800</name>
</gene>
<evidence type="ECO:0000256" key="5">
    <source>
        <dbReference type="ARBA" id="ARBA00022889"/>
    </source>
</evidence>
<sequence length="105" mass="10305">MSRISKAAAVMAGTGTLLAGGAGLAVADAGAQGVAANSPGVLSGNVLQVPVHVPINFCGNTVNVIAALNPAFGNTCVNKDDDHHKGGHKGQGPVGHENGDYGHGR</sequence>
<dbReference type="RefSeq" id="WP_173316382.1">
    <property type="nucleotide sequence ID" value="NZ_BAAAUE010000013.1"/>
</dbReference>
<evidence type="ECO:0000313" key="13">
    <source>
        <dbReference type="Proteomes" id="UP000498980"/>
    </source>
</evidence>
<evidence type="ECO:0000256" key="6">
    <source>
        <dbReference type="ARBA" id="ARBA00023087"/>
    </source>
</evidence>
<organism evidence="11 13">
    <name type="scientific">Streptomyces fulvorobeus</name>
    <dbReference type="NCBI Taxonomy" id="284028"/>
    <lineage>
        <taxon>Bacteria</taxon>
        <taxon>Bacillati</taxon>
        <taxon>Actinomycetota</taxon>
        <taxon>Actinomycetes</taxon>
        <taxon>Kitasatosporales</taxon>
        <taxon>Streptomycetaceae</taxon>
        <taxon>Streptomyces</taxon>
    </lineage>
</organism>
<keyword evidence="3" id="KW-0964">Secreted</keyword>
<dbReference type="AlphaFoldDB" id="A0A7J0CBU1"/>
<comment type="caution">
    <text evidence="11">The sequence shown here is derived from an EMBL/GenBank/DDBJ whole genome shotgun (WGS) entry which is preliminary data.</text>
</comment>
<dbReference type="PROSITE" id="PS51884">
    <property type="entry name" value="CHAPLIN"/>
    <property type="match status" value="1"/>
</dbReference>